<organism evidence="2 3">
    <name type="scientific">Desulfuromonas thiophila</name>
    <dbReference type="NCBI Taxonomy" id="57664"/>
    <lineage>
        <taxon>Bacteria</taxon>
        <taxon>Pseudomonadati</taxon>
        <taxon>Thermodesulfobacteriota</taxon>
        <taxon>Desulfuromonadia</taxon>
        <taxon>Desulfuromonadales</taxon>
        <taxon>Desulfuromonadaceae</taxon>
        <taxon>Desulfuromonas</taxon>
    </lineage>
</organism>
<dbReference type="AlphaFoldDB" id="A0A1G7CCM0"/>
<protein>
    <submittedName>
        <fullName evidence="2">Uncharacterized protein</fullName>
    </submittedName>
</protein>
<accession>A0A1G7CCM0</accession>
<proteinExistence type="predicted"/>
<gene>
    <name evidence="2" type="ORF">SAMN05661003_10919</name>
</gene>
<dbReference type="RefSeq" id="WP_092078542.1">
    <property type="nucleotide sequence ID" value="NZ_CALFZY010000008.1"/>
</dbReference>
<feature type="transmembrane region" description="Helical" evidence="1">
    <location>
        <begin position="48"/>
        <end position="66"/>
    </location>
</feature>
<keyword evidence="1" id="KW-1133">Transmembrane helix</keyword>
<dbReference type="OrthoDB" id="5396660at2"/>
<dbReference type="STRING" id="57664.SAMN05661003_10919"/>
<evidence type="ECO:0000313" key="2">
    <source>
        <dbReference type="EMBL" id="SDE36480.1"/>
    </source>
</evidence>
<evidence type="ECO:0000256" key="1">
    <source>
        <dbReference type="SAM" id="Phobius"/>
    </source>
</evidence>
<dbReference type="EMBL" id="FNAQ01000009">
    <property type="protein sequence ID" value="SDE36480.1"/>
    <property type="molecule type" value="Genomic_DNA"/>
</dbReference>
<sequence>MSTSPEFVAGMRRLRRRRLFLWVMIAVYLPMIWLVLEISQSDRVTGLFFAGWVVLVGVAANLTAFCRCPQCGNFFHLNGVVPLYLRHCLHCGLHISGDPARNAFERRRRP</sequence>
<name>A0A1G7CCM0_9BACT</name>
<reference evidence="3" key="1">
    <citation type="submission" date="2016-10" db="EMBL/GenBank/DDBJ databases">
        <authorList>
            <person name="Varghese N."/>
            <person name="Submissions S."/>
        </authorList>
    </citation>
    <scope>NUCLEOTIDE SEQUENCE [LARGE SCALE GENOMIC DNA]</scope>
    <source>
        <strain evidence="3">DSM 8987</strain>
    </source>
</reference>
<keyword evidence="3" id="KW-1185">Reference proteome</keyword>
<dbReference type="Proteomes" id="UP000243205">
    <property type="component" value="Unassembled WGS sequence"/>
</dbReference>
<keyword evidence="1" id="KW-0472">Membrane</keyword>
<feature type="transmembrane region" description="Helical" evidence="1">
    <location>
        <begin position="19"/>
        <end position="36"/>
    </location>
</feature>
<evidence type="ECO:0000313" key="3">
    <source>
        <dbReference type="Proteomes" id="UP000243205"/>
    </source>
</evidence>
<keyword evidence="1" id="KW-0812">Transmembrane</keyword>